<dbReference type="GO" id="GO:0006979">
    <property type="term" value="P:response to oxidative stress"/>
    <property type="evidence" value="ECO:0007669"/>
    <property type="project" value="TreeGrafter"/>
</dbReference>
<dbReference type="PANTHER" id="PTHR23354:SF62">
    <property type="entry name" value="MUSTARD, ISOFORM V"/>
    <property type="match status" value="1"/>
</dbReference>
<protein>
    <recommendedName>
        <fullName evidence="4">Oxidation resistance protein 1</fullName>
    </recommendedName>
</protein>
<evidence type="ECO:0000256" key="3">
    <source>
        <dbReference type="ARBA" id="ARBA00023128"/>
    </source>
</evidence>
<dbReference type="EMBL" id="JAUEPU010000027">
    <property type="protein sequence ID" value="KAK0492948.1"/>
    <property type="molecule type" value="Genomic_DNA"/>
</dbReference>
<dbReference type="AlphaFoldDB" id="A0AA39PYI7"/>
<keyword evidence="8" id="KW-1185">Reference proteome</keyword>
<evidence type="ECO:0000256" key="5">
    <source>
        <dbReference type="SAM" id="MobiDB-lite"/>
    </source>
</evidence>
<name>A0AA39PYI7_9AGAR</name>
<comment type="subcellular location">
    <subcellularLocation>
        <location evidence="1">Mitochondrion</location>
    </subcellularLocation>
</comment>
<evidence type="ECO:0000256" key="4">
    <source>
        <dbReference type="ARBA" id="ARBA00040604"/>
    </source>
</evidence>
<gene>
    <name evidence="7" type="ORF">EDD18DRAFT_1334028</name>
</gene>
<evidence type="ECO:0000256" key="1">
    <source>
        <dbReference type="ARBA" id="ARBA00004173"/>
    </source>
</evidence>
<evidence type="ECO:0000313" key="8">
    <source>
        <dbReference type="Proteomes" id="UP001175228"/>
    </source>
</evidence>
<feature type="compositionally biased region" description="Polar residues" evidence="5">
    <location>
        <begin position="1"/>
        <end position="17"/>
    </location>
</feature>
<dbReference type="InterPro" id="IPR006571">
    <property type="entry name" value="TLDc_dom"/>
</dbReference>
<organism evidence="7 8">
    <name type="scientific">Armillaria luteobubalina</name>
    <dbReference type="NCBI Taxonomy" id="153913"/>
    <lineage>
        <taxon>Eukaryota</taxon>
        <taxon>Fungi</taxon>
        <taxon>Dikarya</taxon>
        <taxon>Basidiomycota</taxon>
        <taxon>Agaricomycotina</taxon>
        <taxon>Agaricomycetes</taxon>
        <taxon>Agaricomycetidae</taxon>
        <taxon>Agaricales</taxon>
        <taxon>Marasmiineae</taxon>
        <taxon>Physalacriaceae</taxon>
        <taxon>Armillaria</taxon>
    </lineage>
</organism>
<comment type="caution">
    <text evidence="7">The sequence shown here is derived from an EMBL/GenBank/DDBJ whole genome shotgun (WGS) entry which is preliminary data.</text>
</comment>
<keyword evidence="3" id="KW-0496">Mitochondrion</keyword>
<proteinExistence type="inferred from homology"/>
<sequence>MPTATVQSSTPGSSYSARKSGHRAGLPSLPFVSIPSFPTLAIVKSETTLRTKAEAAQYIATRSTYTPTTINGPSLPEAPCIWTSHARWKNCFVLITSPSSVLHIEDNLTLDFIAERASPAPLQNDGDNIEIRGEDWPRKAPRAAWWNCTLARAGTGEFNPTTLPCSLPSPSYMSLICSLYLHGISLNALYSRSEQTKPVGTPVVIKDDDNMEYCRAADVVSMAAENCMFHFPPGKKFLWRYSNTKFSMYKIIGTDDYVALCEPDYLGFRGGDGPYGLYVDKSLLEGSSARYMTFGNDVLCSPGRMRAGGAVPFEFVRLEVLRVG</sequence>
<dbReference type="Proteomes" id="UP001175228">
    <property type="component" value="Unassembled WGS sequence"/>
</dbReference>
<accession>A0AA39PYI7</accession>
<dbReference type="GO" id="GO:0005634">
    <property type="term" value="C:nucleus"/>
    <property type="evidence" value="ECO:0007669"/>
    <property type="project" value="TreeGrafter"/>
</dbReference>
<evidence type="ECO:0000313" key="7">
    <source>
        <dbReference type="EMBL" id="KAK0492948.1"/>
    </source>
</evidence>
<dbReference type="GO" id="GO:0005739">
    <property type="term" value="C:mitochondrion"/>
    <property type="evidence" value="ECO:0007669"/>
    <property type="project" value="UniProtKB-SubCell"/>
</dbReference>
<evidence type="ECO:0000256" key="2">
    <source>
        <dbReference type="ARBA" id="ARBA00009540"/>
    </source>
</evidence>
<evidence type="ECO:0000259" key="6">
    <source>
        <dbReference type="SMART" id="SM00584"/>
    </source>
</evidence>
<feature type="region of interest" description="Disordered" evidence="5">
    <location>
        <begin position="1"/>
        <end position="21"/>
    </location>
</feature>
<dbReference type="PANTHER" id="PTHR23354">
    <property type="entry name" value="NUCLEOLAR PROTEIN 7/ESTROGEN RECEPTOR COACTIVATOR-RELATED"/>
    <property type="match status" value="1"/>
</dbReference>
<comment type="similarity">
    <text evidence="2">Belongs to the OXR1 family.</text>
</comment>
<reference evidence="7" key="1">
    <citation type="submission" date="2023-06" db="EMBL/GenBank/DDBJ databases">
        <authorList>
            <consortium name="Lawrence Berkeley National Laboratory"/>
            <person name="Ahrendt S."/>
            <person name="Sahu N."/>
            <person name="Indic B."/>
            <person name="Wong-Bajracharya J."/>
            <person name="Merenyi Z."/>
            <person name="Ke H.-M."/>
            <person name="Monk M."/>
            <person name="Kocsube S."/>
            <person name="Drula E."/>
            <person name="Lipzen A."/>
            <person name="Balint B."/>
            <person name="Henrissat B."/>
            <person name="Andreopoulos B."/>
            <person name="Martin F.M."/>
            <person name="Harder C.B."/>
            <person name="Rigling D."/>
            <person name="Ford K.L."/>
            <person name="Foster G.D."/>
            <person name="Pangilinan J."/>
            <person name="Papanicolaou A."/>
            <person name="Barry K."/>
            <person name="LaButti K."/>
            <person name="Viragh M."/>
            <person name="Koriabine M."/>
            <person name="Yan M."/>
            <person name="Riley R."/>
            <person name="Champramary S."/>
            <person name="Plett K.L."/>
            <person name="Tsai I.J."/>
            <person name="Slot J."/>
            <person name="Sipos G."/>
            <person name="Plett J."/>
            <person name="Nagy L.G."/>
            <person name="Grigoriev I.V."/>
        </authorList>
    </citation>
    <scope>NUCLEOTIDE SEQUENCE</scope>
    <source>
        <strain evidence="7">HWK02</strain>
    </source>
</reference>
<feature type="domain" description="TLDc" evidence="6">
    <location>
        <begin position="152"/>
        <end position="324"/>
    </location>
</feature>
<dbReference type="Pfam" id="PF07534">
    <property type="entry name" value="TLD"/>
    <property type="match status" value="1"/>
</dbReference>
<dbReference type="SMART" id="SM00584">
    <property type="entry name" value="TLDc"/>
    <property type="match status" value="1"/>
</dbReference>